<proteinExistence type="predicted"/>
<feature type="transmembrane region" description="Helical" evidence="1">
    <location>
        <begin position="14"/>
        <end position="38"/>
    </location>
</feature>
<dbReference type="EMBL" id="CAFZ01000817">
    <property type="protein sequence ID" value="CCA76539.1"/>
    <property type="molecule type" value="Genomic_DNA"/>
</dbReference>
<reference evidence="2 3" key="1">
    <citation type="journal article" date="2011" name="PLoS Pathog.">
        <title>Endophytic Life Strategies Decoded by Genome and Transcriptome Analyses of the Mutualistic Root Symbiont Piriformospora indica.</title>
        <authorList>
            <person name="Zuccaro A."/>
            <person name="Lahrmann U."/>
            <person name="Guldener U."/>
            <person name="Langen G."/>
            <person name="Pfiffi S."/>
            <person name="Biedenkopf D."/>
            <person name="Wong P."/>
            <person name="Samans B."/>
            <person name="Grimm C."/>
            <person name="Basiewicz M."/>
            <person name="Murat C."/>
            <person name="Martin F."/>
            <person name="Kogel K.H."/>
        </authorList>
    </citation>
    <scope>NUCLEOTIDE SEQUENCE [LARGE SCALE GENOMIC DNA]</scope>
    <source>
        <strain evidence="2 3">DSM 11827</strain>
    </source>
</reference>
<organism evidence="2 3">
    <name type="scientific">Serendipita indica (strain DSM 11827)</name>
    <name type="common">Root endophyte fungus</name>
    <name type="synonym">Piriformospora indica</name>
    <dbReference type="NCBI Taxonomy" id="1109443"/>
    <lineage>
        <taxon>Eukaryota</taxon>
        <taxon>Fungi</taxon>
        <taxon>Dikarya</taxon>
        <taxon>Basidiomycota</taxon>
        <taxon>Agaricomycotina</taxon>
        <taxon>Agaricomycetes</taxon>
        <taxon>Sebacinales</taxon>
        <taxon>Serendipitaceae</taxon>
        <taxon>Serendipita</taxon>
    </lineage>
</organism>
<dbReference type="OrthoDB" id="3189799at2759"/>
<dbReference type="Proteomes" id="UP000007148">
    <property type="component" value="Unassembled WGS sequence"/>
</dbReference>
<feature type="non-terminal residue" evidence="2">
    <location>
        <position position="1"/>
    </location>
</feature>
<sequence length="56" mass="6428">CKSVWKLLVRIEGVSAFLIGLVVILTVIDIIACLWLWFQQRKSLKRLAARTNSKTQ</sequence>
<comment type="caution">
    <text evidence="2">The sequence shown here is derived from an EMBL/GenBank/DDBJ whole genome shotgun (WGS) entry which is preliminary data.</text>
</comment>
<evidence type="ECO:0000256" key="1">
    <source>
        <dbReference type="SAM" id="Phobius"/>
    </source>
</evidence>
<evidence type="ECO:0000313" key="2">
    <source>
        <dbReference type="EMBL" id="CCA76539.1"/>
    </source>
</evidence>
<accession>G4TYZ6</accession>
<keyword evidence="1" id="KW-0812">Transmembrane</keyword>
<keyword evidence="1" id="KW-1133">Transmembrane helix</keyword>
<gene>
    <name evidence="2" type="ORF">PIIN_10532</name>
</gene>
<name>G4TYZ6_SERID</name>
<keyword evidence="3" id="KW-1185">Reference proteome</keyword>
<dbReference type="HOGENOM" id="CLU_3019983_0_0_1"/>
<protein>
    <submittedName>
        <fullName evidence="2">Uncharacterized protein</fullName>
    </submittedName>
</protein>
<dbReference type="AlphaFoldDB" id="G4TYZ6"/>
<dbReference type="InParanoid" id="G4TYZ6"/>
<keyword evidence="1" id="KW-0472">Membrane</keyword>
<evidence type="ECO:0000313" key="3">
    <source>
        <dbReference type="Proteomes" id="UP000007148"/>
    </source>
</evidence>